<protein>
    <submittedName>
        <fullName evidence="3">Uncharacterized protein</fullName>
    </submittedName>
</protein>
<comment type="caution">
    <text evidence="3">The sequence shown here is derived from an EMBL/GenBank/DDBJ whole genome shotgun (WGS) entry which is preliminary data.</text>
</comment>
<keyword evidence="1" id="KW-0175">Coiled coil</keyword>
<feature type="region of interest" description="Disordered" evidence="2">
    <location>
        <begin position="36"/>
        <end position="67"/>
    </location>
</feature>
<dbReference type="EMBL" id="BAAAFH010000011">
    <property type="protein sequence ID" value="GAA0875948.1"/>
    <property type="molecule type" value="Genomic_DNA"/>
</dbReference>
<proteinExistence type="predicted"/>
<feature type="coiled-coil region" evidence="1">
    <location>
        <begin position="99"/>
        <end position="147"/>
    </location>
</feature>
<feature type="compositionally biased region" description="Basic and acidic residues" evidence="2">
    <location>
        <begin position="37"/>
        <end position="62"/>
    </location>
</feature>
<keyword evidence="4" id="KW-1185">Reference proteome</keyword>
<sequence length="417" mass="48238">MKTVNLYVSLFVFAIGGLYTQPVNAQISIKKPKVNISKKDSNEGKSENSGNLKDKLDGKPEYNPDDPVYRAYSRTRDNLKSAQGILDGSTWDLNRETENEQVIKDLKKVEEGLSELKSLGEDKKSYYKEFEENYTNLEQKRTAEMKEYEVVAGYDKKLESYYRWVVMGHEMNDKTLEPSYSGYYSFKEDFQTKQPEKYKGDYVQKRITAVDNFFEVEVYQQLDDLEKDVDRVIKNAHKPNSRGEEDYLLNAKSHFKKMEELSKTIQFKKEYLLKDKSKINEIEAKLNKEKSTLGEYIDSGKCDAYRAKYEKELVDAVRLGGKAMSNTKYEAMASKGVESGTPVRTVITSAVWQVKKNDFGYPQYKYLDVDIAVKKEGKCYLSYGQIRRNYEGGGSYGGEYFNYWGIQSEMNCDNVNK</sequence>
<evidence type="ECO:0000256" key="2">
    <source>
        <dbReference type="SAM" id="MobiDB-lite"/>
    </source>
</evidence>
<reference evidence="3 4" key="1">
    <citation type="journal article" date="2019" name="Int. J. Syst. Evol. Microbiol.">
        <title>The Global Catalogue of Microorganisms (GCM) 10K type strain sequencing project: providing services to taxonomists for standard genome sequencing and annotation.</title>
        <authorList>
            <consortium name="The Broad Institute Genomics Platform"/>
            <consortium name="The Broad Institute Genome Sequencing Center for Infectious Disease"/>
            <person name="Wu L."/>
            <person name="Ma J."/>
        </authorList>
    </citation>
    <scope>NUCLEOTIDE SEQUENCE [LARGE SCALE GENOMIC DNA]</scope>
    <source>
        <strain evidence="3 4">JCM 16083</strain>
    </source>
</reference>
<organism evidence="3 4">
    <name type="scientific">Wandonia haliotis</name>
    <dbReference type="NCBI Taxonomy" id="574963"/>
    <lineage>
        <taxon>Bacteria</taxon>
        <taxon>Pseudomonadati</taxon>
        <taxon>Bacteroidota</taxon>
        <taxon>Flavobacteriia</taxon>
        <taxon>Flavobacteriales</taxon>
        <taxon>Crocinitomicaceae</taxon>
        <taxon>Wandonia</taxon>
    </lineage>
</organism>
<evidence type="ECO:0000313" key="4">
    <source>
        <dbReference type="Proteomes" id="UP001501126"/>
    </source>
</evidence>
<gene>
    <name evidence="3" type="ORF">GCM10009118_23570</name>
</gene>
<evidence type="ECO:0000313" key="3">
    <source>
        <dbReference type="EMBL" id="GAA0875948.1"/>
    </source>
</evidence>
<dbReference type="Proteomes" id="UP001501126">
    <property type="component" value="Unassembled WGS sequence"/>
</dbReference>
<accession>A0ABN1MRF7</accession>
<dbReference type="RefSeq" id="WP_343787945.1">
    <property type="nucleotide sequence ID" value="NZ_BAAAFH010000011.1"/>
</dbReference>
<name>A0ABN1MRF7_9FLAO</name>
<evidence type="ECO:0000256" key="1">
    <source>
        <dbReference type="SAM" id="Coils"/>
    </source>
</evidence>